<gene>
    <name evidence="1" type="ORF">DFP87_12556</name>
</gene>
<proteinExistence type="predicted"/>
<keyword evidence="2" id="KW-1185">Reference proteome</keyword>
<protein>
    <submittedName>
        <fullName evidence="1">Uncharacterized protein</fullName>
    </submittedName>
</protein>
<organism evidence="1 2">
    <name type="scientific">Achromobacter marplatensis</name>
    <dbReference type="NCBI Taxonomy" id="470868"/>
    <lineage>
        <taxon>Bacteria</taxon>
        <taxon>Pseudomonadati</taxon>
        <taxon>Pseudomonadota</taxon>
        <taxon>Betaproteobacteria</taxon>
        <taxon>Burkholderiales</taxon>
        <taxon>Alcaligenaceae</taxon>
        <taxon>Achromobacter</taxon>
    </lineage>
</organism>
<evidence type="ECO:0000313" key="2">
    <source>
        <dbReference type="Proteomes" id="UP000252124"/>
    </source>
</evidence>
<sequence length="98" mass="11018">MTKEELSAIANREAHCKPFGAAVTLSVGERDALVAMARLAFDQLDAVDQGELQDWSNTYPAVAWHLIFRHGDNWAHTGVLMERWARAWVKANPEKEEA</sequence>
<evidence type="ECO:0000313" key="1">
    <source>
        <dbReference type="EMBL" id="RBP10693.1"/>
    </source>
</evidence>
<dbReference type="GeneID" id="99734323"/>
<comment type="caution">
    <text evidence="1">The sequence shown here is derived from an EMBL/GenBank/DDBJ whole genome shotgun (WGS) entry which is preliminary data.</text>
</comment>
<dbReference type="RefSeq" id="WP_113914621.1">
    <property type="nucleotide sequence ID" value="NZ_CADIJU010000031.1"/>
</dbReference>
<dbReference type="Proteomes" id="UP000252124">
    <property type="component" value="Unassembled WGS sequence"/>
</dbReference>
<accession>A0ABX9FYU1</accession>
<reference evidence="1 2" key="1">
    <citation type="submission" date="2018-06" db="EMBL/GenBank/DDBJ databases">
        <title>Genomic Encyclopedia of Type Strains, Phase III (KMG-III): the genomes of soil and plant-associated and newly described type strains.</title>
        <authorList>
            <person name="Whitman W."/>
        </authorList>
    </citation>
    <scope>NUCLEOTIDE SEQUENCE [LARGE SCALE GENOMIC DNA]</scope>
    <source>
        <strain evidence="1 2">CECT 7342</strain>
    </source>
</reference>
<dbReference type="EMBL" id="QNRM01000025">
    <property type="protein sequence ID" value="RBP10693.1"/>
    <property type="molecule type" value="Genomic_DNA"/>
</dbReference>
<name>A0ABX9FYU1_9BURK</name>